<keyword evidence="3" id="KW-1185">Reference proteome</keyword>
<gene>
    <name evidence="2" type="ORF">GM658_05245</name>
</gene>
<proteinExistence type="predicted"/>
<organism evidence="2 3">
    <name type="scientific">Massilia eburnea</name>
    <dbReference type="NCBI Taxonomy" id="1776165"/>
    <lineage>
        <taxon>Bacteria</taxon>
        <taxon>Pseudomonadati</taxon>
        <taxon>Pseudomonadota</taxon>
        <taxon>Betaproteobacteria</taxon>
        <taxon>Burkholderiales</taxon>
        <taxon>Oxalobacteraceae</taxon>
        <taxon>Telluria group</taxon>
        <taxon>Massilia</taxon>
    </lineage>
</organism>
<dbReference type="Pfam" id="PF13384">
    <property type="entry name" value="HTH_23"/>
    <property type="match status" value="1"/>
</dbReference>
<comment type="caution">
    <text evidence="2">The sequence shown here is derived from an EMBL/GenBank/DDBJ whole genome shotgun (WGS) entry which is preliminary data.</text>
</comment>
<reference evidence="2 3" key="1">
    <citation type="submission" date="2019-11" db="EMBL/GenBank/DDBJ databases">
        <title>Type strains purchased from KCTC, JCM and DSMZ.</title>
        <authorList>
            <person name="Lu H."/>
        </authorList>
    </citation>
    <scope>NUCLEOTIDE SEQUENCE [LARGE SCALE GENOMIC DNA]</scope>
    <source>
        <strain evidence="2 3">JCM 31587</strain>
    </source>
</reference>
<feature type="region of interest" description="Disordered" evidence="1">
    <location>
        <begin position="144"/>
        <end position="176"/>
    </location>
</feature>
<dbReference type="EMBL" id="WNKX01000003">
    <property type="protein sequence ID" value="MTW09999.1"/>
    <property type="molecule type" value="Genomic_DNA"/>
</dbReference>
<dbReference type="AlphaFoldDB" id="A0A6L6QCV7"/>
<dbReference type="Proteomes" id="UP000472320">
    <property type="component" value="Unassembled WGS sequence"/>
</dbReference>
<protein>
    <submittedName>
        <fullName evidence="2">Uncharacterized protein</fullName>
    </submittedName>
</protein>
<name>A0A6L6QCV7_9BURK</name>
<dbReference type="OrthoDB" id="5439087at2"/>
<evidence type="ECO:0000313" key="3">
    <source>
        <dbReference type="Proteomes" id="UP000472320"/>
    </source>
</evidence>
<evidence type="ECO:0000313" key="2">
    <source>
        <dbReference type="EMBL" id="MTW09999.1"/>
    </source>
</evidence>
<evidence type="ECO:0000256" key="1">
    <source>
        <dbReference type="SAM" id="MobiDB-lite"/>
    </source>
</evidence>
<sequence>MLLRNDLLEWDEPNRRTVRILWIDVLTGVAYVFDLACTTAKVERHRLPVLESALALGRARKLEADPYLVLANQQALPPKYLEARDRAWQMLADLVEQEPAIYEARRRGELVQEAARRHGISHPTIYRYLRRFWQRGQTPNALLPDYANSGGPGKTRLATPGVKRGRPRKDGGSPGINIDEAMRTIFHLAAARHAAAHTHFVRRAAYSDLLRDFLCERTADPYSRRVRRTPASGALPSFGQFNYWLEHGHMIGGPALPAPLPDGAPVALRGRPGAAFRLEMLPFSMQLLHAQDRNVLVGTPVLYVVTDVFSGMVVGFYASLDAAGWSPAMRRWPAVRRTKPAWRAAMDACWRSRSGHAATCLIVCCWRRN</sequence>
<accession>A0A6L6QCV7</accession>